<name>A0AAJ0U4V5_9GAMM</name>
<keyword evidence="4" id="KW-1185">Reference proteome</keyword>
<dbReference type="AlphaFoldDB" id="A0AAJ0U4V5"/>
<reference evidence="3" key="1">
    <citation type="submission" date="2017-08" db="EMBL/GenBank/DDBJ databases">
        <authorList>
            <person name="Imhoff J.F."/>
            <person name="Rahn T."/>
            <person name="Kuenzel S."/>
            <person name="Neulinger S.C."/>
        </authorList>
    </citation>
    <scope>NUCLEOTIDE SEQUENCE</scope>
    <source>
        <strain evidence="3">DSM 11080</strain>
    </source>
</reference>
<feature type="domain" description="Metallo-beta-lactamase" evidence="2">
    <location>
        <begin position="20"/>
        <end position="216"/>
    </location>
</feature>
<dbReference type="EMBL" id="NRSJ01000021">
    <property type="protein sequence ID" value="MBK1705309.1"/>
    <property type="molecule type" value="Genomic_DNA"/>
</dbReference>
<protein>
    <submittedName>
        <fullName evidence="3">MBL fold metallo-hydrolase</fullName>
    </submittedName>
</protein>
<evidence type="ECO:0000259" key="2">
    <source>
        <dbReference type="SMART" id="SM00849"/>
    </source>
</evidence>
<reference evidence="3" key="2">
    <citation type="journal article" date="2020" name="Microorganisms">
        <title>Osmotic Adaptation and Compatible Solute Biosynthesis of Phototrophic Bacteria as Revealed from Genome Analyses.</title>
        <authorList>
            <person name="Imhoff J.F."/>
            <person name="Rahn T."/>
            <person name="Kunzel S."/>
            <person name="Keller A."/>
            <person name="Neulinger S.C."/>
        </authorList>
    </citation>
    <scope>NUCLEOTIDE SEQUENCE</scope>
    <source>
        <strain evidence="3">DSM 11080</strain>
    </source>
</reference>
<evidence type="ECO:0000256" key="1">
    <source>
        <dbReference type="SAM" id="MobiDB-lite"/>
    </source>
</evidence>
<dbReference type="RefSeq" id="WP_200346524.1">
    <property type="nucleotide sequence ID" value="NZ_NRSJ01000021.1"/>
</dbReference>
<evidence type="ECO:0000313" key="4">
    <source>
        <dbReference type="Proteomes" id="UP001296776"/>
    </source>
</evidence>
<accession>A0AAJ0U4V5</accession>
<dbReference type="PANTHER" id="PTHR42663">
    <property type="entry name" value="HYDROLASE C777.06C-RELATED-RELATED"/>
    <property type="match status" value="1"/>
</dbReference>
<gene>
    <name evidence="3" type="ORF">CKO40_12325</name>
</gene>
<comment type="caution">
    <text evidence="3">The sequence shown here is derived from an EMBL/GenBank/DDBJ whole genome shotgun (WGS) entry which is preliminary data.</text>
</comment>
<dbReference type="PANTHER" id="PTHR42663:SF6">
    <property type="entry name" value="HYDROLASE C777.06C-RELATED"/>
    <property type="match status" value="1"/>
</dbReference>
<evidence type="ECO:0000313" key="3">
    <source>
        <dbReference type="EMBL" id="MBK1705309.1"/>
    </source>
</evidence>
<dbReference type="Proteomes" id="UP001296776">
    <property type="component" value="Unassembled WGS sequence"/>
</dbReference>
<dbReference type="Pfam" id="PF23023">
    <property type="entry name" value="Anti-Pycsar_Apyc1"/>
    <property type="match status" value="1"/>
</dbReference>
<dbReference type="InterPro" id="IPR036866">
    <property type="entry name" value="RibonucZ/Hydroxyglut_hydro"/>
</dbReference>
<dbReference type="Gene3D" id="3.60.15.10">
    <property type="entry name" value="Ribonuclease Z/Hydroxyacylglutathione hydrolase-like"/>
    <property type="match status" value="1"/>
</dbReference>
<proteinExistence type="predicted"/>
<dbReference type="SUPFAM" id="SSF56281">
    <property type="entry name" value="Metallo-hydrolase/oxidoreductase"/>
    <property type="match status" value="1"/>
</dbReference>
<feature type="region of interest" description="Disordered" evidence="1">
    <location>
        <begin position="242"/>
        <end position="267"/>
    </location>
</feature>
<sequence>MSDLGLRFLGVGNAQAVSLGSSAAVFEAGERPSLLIDCGPHTIAAYLEQYGALPSALFITHAHLDHIGGLEGLFYRLATAAQTPTPVRLFVPVSLVSVLQRRLADYPSLLAEGGCNFWDVFQLIPVSEAFWHRGLSFTVFPVRHHEYLAAFGLALEGVFLFTGDTCPIPEVLNRFARRGEWVFHDCSTAANPSHTALDEIRIAYNLEQWRRMVFYHYASERDGEQIERAGFRIARPGERFPLERRPGGDSVASGDGRVQPLPGAVGW</sequence>
<dbReference type="SMART" id="SM00849">
    <property type="entry name" value="Lactamase_B"/>
    <property type="match status" value="1"/>
</dbReference>
<dbReference type="InterPro" id="IPR001279">
    <property type="entry name" value="Metallo-B-lactamas"/>
</dbReference>
<organism evidence="3 4">
    <name type="scientific">Halochromatium glycolicum</name>
    <dbReference type="NCBI Taxonomy" id="85075"/>
    <lineage>
        <taxon>Bacteria</taxon>
        <taxon>Pseudomonadati</taxon>
        <taxon>Pseudomonadota</taxon>
        <taxon>Gammaproteobacteria</taxon>
        <taxon>Chromatiales</taxon>
        <taxon>Chromatiaceae</taxon>
        <taxon>Halochromatium</taxon>
    </lineage>
</organism>